<name>A0A1F6GUV2_9PROT</name>
<proteinExistence type="predicted"/>
<dbReference type="AlphaFoldDB" id="A0A1F6GUV2"/>
<dbReference type="Proteomes" id="UP000177583">
    <property type="component" value="Unassembled WGS sequence"/>
</dbReference>
<dbReference type="SUPFAM" id="SSF56935">
    <property type="entry name" value="Porins"/>
    <property type="match status" value="1"/>
</dbReference>
<sequence>MFLSFWFGPKYGAASGGVSWSEVKGLLVLVLALVCGLALGPLEVRASELLVYSPTLNLDGQNQASGPQGKIVFSVRSFSPVTSIELNGVPVSFRPSARLNLEVPYRLELGENRFFLKVTSAQGSETRSFSLYLPKPEEEPVGQGNLLSLYGSLGTVWEDNPERVNPGVWAKKPATKLQLVLLPVYTEPYGADQELLYSAVLIRERYFSDLMIVPELFFNQLALDWQQRLGGLTWSLGVGANEIADQATGVLELAEANRHIEAQQLVRGKLKWELSSQESLSAACELTKRNAALNLGPRYDYDGLTKTCDLGGDLAFDPYRVRVELGSVQNDSLGDLQDYGQTRFQLGWSAPWDKNWTLKGTLGRTGTRYLKYDPLKLAQENTTQTTLALGGNYQPPGAEYLWTLEGRQTNQSSNVDFLRYQQNRLSLSLVFHF</sequence>
<comment type="caution">
    <text evidence="1">The sequence shown here is derived from an EMBL/GenBank/DDBJ whole genome shotgun (WGS) entry which is preliminary data.</text>
</comment>
<accession>A0A1F6GUV2</accession>
<dbReference type="EMBL" id="MFNF01000027">
    <property type="protein sequence ID" value="OGH01926.1"/>
    <property type="molecule type" value="Genomic_DNA"/>
</dbReference>
<reference evidence="1 2" key="1">
    <citation type="journal article" date="2016" name="Nat. Commun.">
        <title>Thousands of microbial genomes shed light on interconnected biogeochemical processes in an aquifer system.</title>
        <authorList>
            <person name="Anantharaman K."/>
            <person name="Brown C.T."/>
            <person name="Hug L.A."/>
            <person name="Sharon I."/>
            <person name="Castelle C.J."/>
            <person name="Probst A.J."/>
            <person name="Thomas B.C."/>
            <person name="Singh A."/>
            <person name="Wilkins M.J."/>
            <person name="Karaoz U."/>
            <person name="Brodie E.L."/>
            <person name="Williams K.H."/>
            <person name="Hubbard S.S."/>
            <person name="Banfield J.F."/>
        </authorList>
    </citation>
    <scope>NUCLEOTIDE SEQUENCE [LARGE SCALE GENOMIC DNA]</scope>
</reference>
<evidence type="ECO:0000313" key="1">
    <source>
        <dbReference type="EMBL" id="OGH01926.1"/>
    </source>
</evidence>
<protein>
    <submittedName>
        <fullName evidence="1">Uncharacterized protein</fullName>
    </submittedName>
</protein>
<gene>
    <name evidence="1" type="ORF">A2557_04965</name>
</gene>
<organism evidence="1 2">
    <name type="scientific">Candidatus Lambdaproteobacteria bacterium RIFOXYD2_FULL_56_26</name>
    <dbReference type="NCBI Taxonomy" id="1817773"/>
    <lineage>
        <taxon>Bacteria</taxon>
        <taxon>Pseudomonadati</taxon>
        <taxon>Pseudomonadota</taxon>
        <taxon>Candidatus Lambdaproteobacteria</taxon>
    </lineage>
</organism>
<evidence type="ECO:0000313" key="2">
    <source>
        <dbReference type="Proteomes" id="UP000177583"/>
    </source>
</evidence>